<evidence type="ECO:0000256" key="11">
    <source>
        <dbReference type="RuleBase" id="RU003781"/>
    </source>
</evidence>
<feature type="binding site" evidence="10">
    <location>
        <position position="80"/>
    </location>
    <ligand>
        <name>Mg(2+)</name>
        <dbReference type="ChEBI" id="CHEBI:18420"/>
    </ligand>
</feature>
<dbReference type="Gene3D" id="3.90.950.10">
    <property type="match status" value="1"/>
</dbReference>
<feature type="binding site" evidence="10">
    <location>
        <position position="182"/>
    </location>
    <ligand>
        <name>substrate</name>
    </ligand>
</feature>
<comment type="catalytic activity">
    <reaction evidence="8 10">
        <text>dITP + H2O = dIMP + diphosphate + H(+)</text>
        <dbReference type="Rhea" id="RHEA:28342"/>
        <dbReference type="ChEBI" id="CHEBI:15377"/>
        <dbReference type="ChEBI" id="CHEBI:15378"/>
        <dbReference type="ChEBI" id="CHEBI:33019"/>
        <dbReference type="ChEBI" id="CHEBI:61194"/>
        <dbReference type="ChEBI" id="CHEBI:61382"/>
        <dbReference type="EC" id="3.6.1.66"/>
    </reaction>
</comment>
<dbReference type="EMBL" id="CP000576">
    <property type="protein sequence ID" value="ABO16926.1"/>
    <property type="molecule type" value="Genomic_DNA"/>
</dbReference>
<dbReference type="Pfam" id="PF01725">
    <property type="entry name" value="Ham1p_like"/>
    <property type="match status" value="1"/>
</dbReference>
<evidence type="ECO:0000256" key="9">
    <source>
        <dbReference type="ARBA" id="ARBA00052017"/>
    </source>
</evidence>
<dbReference type="KEGG" id="pmg:P9301_03031"/>
<name>A3PB01_PROM0</name>
<dbReference type="GO" id="GO:0009117">
    <property type="term" value="P:nucleotide metabolic process"/>
    <property type="evidence" value="ECO:0007669"/>
    <property type="project" value="UniProtKB-KW"/>
</dbReference>
<evidence type="ECO:0000256" key="2">
    <source>
        <dbReference type="ARBA" id="ARBA00011738"/>
    </source>
</evidence>
<keyword evidence="3 10" id="KW-0479">Metal-binding</keyword>
<feature type="active site" description="Proton acceptor" evidence="10">
    <location>
        <position position="80"/>
    </location>
</feature>
<evidence type="ECO:0000256" key="8">
    <source>
        <dbReference type="ARBA" id="ARBA00051875"/>
    </source>
</evidence>
<dbReference type="NCBIfam" id="TIGR00042">
    <property type="entry name" value="RdgB/HAM1 family non-canonical purine NTP pyrophosphatase"/>
    <property type="match status" value="1"/>
</dbReference>
<protein>
    <recommendedName>
        <fullName evidence="10">dITP/XTP pyrophosphatase</fullName>
        <ecNumber evidence="10">3.6.1.66</ecNumber>
    </recommendedName>
    <alternativeName>
        <fullName evidence="10">Non-canonical purine NTP pyrophosphatase</fullName>
    </alternativeName>
    <alternativeName>
        <fullName evidence="10">Non-standard purine NTP pyrophosphatase</fullName>
    </alternativeName>
    <alternativeName>
        <fullName evidence="10">Nucleoside-triphosphate diphosphatase</fullName>
    </alternativeName>
    <alternativeName>
        <fullName evidence="10">Nucleoside-triphosphate pyrophosphatase</fullName>
        <shortName evidence="10">NTPase</shortName>
    </alternativeName>
</protein>
<organism evidence="12 13">
    <name type="scientific">Prochlorococcus marinus (strain MIT 9301)</name>
    <dbReference type="NCBI Taxonomy" id="167546"/>
    <lineage>
        <taxon>Bacteria</taxon>
        <taxon>Bacillati</taxon>
        <taxon>Cyanobacteriota</taxon>
        <taxon>Cyanophyceae</taxon>
        <taxon>Synechococcales</taxon>
        <taxon>Prochlorococcaceae</taxon>
        <taxon>Prochlorococcus</taxon>
    </lineage>
</organism>
<keyword evidence="7 10" id="KW-0546">Nucleotide metabolism</keyword>
<comment type="cofactor">
    <cofactor evidence="10">
        <name>Mg(2+)</name>
        <dbReference type="ChEBI" id="CHEBI:18420"/>
    </cofactor>
    <text evidence="10">Binds 1 Mg(2+) ion per subunit.</text>
</comment>
<feature type="binding site" evidence="10">
    <location>
        <position position="51"/>
    </location>
    <ligand>
        <name>Mg(2+)</name>
        <dbReference type="ChEBI" id="CHEBI:18420"/>
    </ligand>
</feature>
<dbReference type="SUPFAM" id="SSF52972">
    <property type="entry name" value="ITPase-like"/>
    <property type="match status" value="1"/>
</dbReference>
<evidence type="ECO:0000313" key="13">
    <source>
        <dbReference type="Proteomes" id="UP000001430"/>
    </source>
</evidence>
<comment type="subunit">
    <text evidence="2 10">Homodimer.</text>
</comment>
<dbReference type="GO" id="GO:0017111">
    <property type="term" value="F:ribonucleoside triphosphate phosphatase activity"/>
    <property type="evidence" value="ECO:0007669"/>
    <property type="project" value="InterPro"/>
</dbReference>
<dbReference type="InterPro" id="IPR002637">
    <property type="entry name" value="RdgB/HAM1"/>
</dbReference>
<dbReference type="HOGENOM" id="CLU_082080_0_2_3"/>
<evidence type="ECO:0000256" key="10">
    <source>
        <dbReference type="HAMAP-Rule" id="MF_01405"/>
    </source>
</evidence>
<feature type="binding site" evidence="10">
    <location>
        <begin position="21"/>
        <end position="26"/>
    </location>
    <ligand>
        <name>substrate</name>
    </ligand>
</feature>
<dbReference type="AlphaFoldDB" id="A3PB01"/>
<evidence type="ECO:0000256" key="1">
    <source>
        <dbReference type="ARBA" id="ARBA00008023"/>
    </source>
</evidence>
<dbReference type="GO" id="GO:0046872">
    <property type="term" value="F:metal ion binding"/>
    <property type="evidence" value="ECO:0007669"/>
    <property type="project" value="UniProtKB-KW"/>
</dbReference>
<keyword evidence="6 10" id="KW-0460">Magnesium</keyword>
<keyword evidence="13" id="KW-1185">Reference proteome</keyword>
<evidence type="ECO:0000256" key="7">
    <source>
        <dbReference type="ARBA" id="ARBA00023080"/>
    </source>
</evidence>
<proteinExistence type="inferred from homology"/>
<evidence type="ECO:0000256" key="6">
    <source>
        <dbReference type="ARBA" id="ARBA00022842"/>
    </source>
</evidence>
<sequence length="204" mass="22848">MGSRIYKYGNKIRMKNLYLASKNKGKIEEYKKLLAGVNCKLLLQPESLEVEEDGLTFRDNAIKKASEVSRKTNNFSIADDSGICIEALGGKPGIYSSRYAENDQKRIERVLRELDGVQNRSAFFIANICICSPNGEVIIESEAKCHGNIILNPRGKSGFGYDPIFEESSTRLTFAEMNNDIKDSCSHRGKALKKIIPDLIEIFS</sequence>
<evidence type="ECO:0000256" key="5">
    <source>
        <dbReference type="ARBA" id="ARBA00022801"/>
    </source>
</evidence>
<dbReference type="eggNOG" id="COG0127">
    <property type="taxonomic scope" value="Bacteria"/>
</dbReference>
<dbReference type="GO" id="GO:0035870">
    <property type="term" value="F:dITP diphosphatase activity"/>
    <property type="evidence" value="ECO:0007669"/>
    <property type="project" value="UniProtKB-UniRule"/>
</dbReference>
<feature type="binding site" evidence="10">
    <location>
        <begin position="159"/>
        <end position="162"/>
    </location>
    <ligand>
        <name>substrate</name>
    </ligand>
</feature>
<dbReference type="InterPro" id="IPR020922">
    <property type="entry name" value="dITP/XTP_pyrophosphatase"/>
</dbReference>
<evidence type="ECO:0000313" key="12">
    <source>
        <dbReference type="EMBL" id="ABO16926.1"/>
    </source>
</evidence>
<dbReference type="GO" id="GO:0009146">
    <property type="term" value="P:purine nucleoside triphosphate catabolic process"/>
    <property type="evidence" value="ECO:0007669"/>
    <property type="project" value="UniProtKB-UniRule"/>
</dbReference>
<dbReference type="GO" id="GO:0036220">
    <property type="term" value="F:ITP diphosphatase activity"/>
    <property type="evidence" value="ECO:0007669"/>
    <property type="project" value="UniProtKB-UniRule"/>
</dbReference>
<dbReference type="STRING" id="167546.P9301_03031"/>
<gene>
    <name evidence="12" type="ordered locus">P9301_03031</name>
</gene>
<dbReference type="FunFam" id="3.90.950.10:FF:000001">
    <property type="entry name" value="dITP/XTP pyrophosphatase"/>
    <property type="match status" value="1"/>
</dbReference>
<feature type="binding site" evidence="10">
    <location>
        <begin position="187"/>
        <end position="188"/>
    </location>
    <ligand>
        <name>substrate</name>
    </ligand>
</feature>
<dbReference type="HAMAP" id="MF_01405">
    <property type="entry name" value="Non_canon_purine_NTPase"/>
    <property type="match status" value="1"/>
</dbReference>
<dbReference type="GO" id="GO:0036222">
    <property type="term" value="F:XTP diphosphatase activity"/>
    <property type="evidence" value="ECO:0007669"/>
    <property type="project" value="UniProtKB-UniRule"/>
</dbReference>
<evidence type="ECO:0000256" key="3">
    <source>
        <dbReference type="ARBA" id="ARBA00022723"/>
    </source>
</evidence>
<dbReference type="InterPro" id="IPR029001">
    <property type="entry name" value="ITPase-like_fam"/>
</dbReference>
<dbReference type="EC" id="3.6.1.66" evidence="10"/>
<evidence type="ECO:0000256" key="4">
    <source>
        <dbReference type="ARBA" id="ARBA00022741"/>
    </source>
</evidence>
<dbReference type="PANTHER" id="PTHR11067:SF9">
    <property type="entry name" value="INOSINE TRIPHOSPHATE PYROPHOSPHATASE"/>
    <property type="match status" value="1"/>
</dbReference>
<dbReference type="CDD" id="cd00515">
    <property type="entry name" value="HAM1"/>
    <property type="match status" value="1"/>
</dbReference>
<dbReference type="Proteomes" id="UP000001430">
    <property type="component" value="Chromosome"/>
</dbReference>
<comment type="function">
    <text evidence="10">Pyrophosphatase that catalyzes the hydrolysis of nucleoside triphosphates to their monophosphate derivatives, with a high preference for the non-canonical purine nucleotides XTP (xanthosine triphosphate), dITP (deoxyinosine triphosphate) and ITP. Seems to function as a house-cleaning enzyme that removes non-canonical purine nucleotides from the nucleotide pool, thus preventing their incorporation into DNA/RNA and avoiding chromosomal lesions.</text>
</comment>
<feature type="binding site" evidence="10">
    <location>
        <position position="81"/>
    </location>
    <ligand>
        <name>substrate</name>
    </ligand>
</feature>
<comment type="similarity">
    <text evidence="1 10 11">Belongs to the HAM1 NTPase family.</text>
</comment>
<accession>A3PB01</accession>
<dbReference type="PANTHER" id="PTHR11067">
    <property type="entry name" value="INOSINE TRIPHOSPHATE PYROPHOSPHATASE/HAM1 PROTEIN"/>
    <property type="match status" value="1"/>
</dbReference>
<keyword evidence="5 10" id="KW-0378">Hydrolase</keyword>
<dbReference type="GO" id="GO:0005829">
    <property type="term" value="C:cytosol"/>
    <property type="evidence" value="ECO:0007669"/>
    <property type="project" value="TreeGrafter"/>
</dbReference>
<comment type="catalytic activity">
    <reaction evidence="9 10">
        <text>XTP + H2O = XMP + diphosphate + H(+)</text>
        <dbReference type="Rhea" id="RHEA:28610"/>
        <dbReference type="ChEBI" id="CHEBI:15377"/>
        <dbReference type="ChEBI" id="CHEBI:15378"/>
        <dbReference type="ChEBI" id="CHEBI:33019"/>
        <dbReference type="ChEBI" id="CHEBI:57464"/>
        <dbReference type="ChEBI" id="CHEBI:61314"/>
        <dbReference type="EC" id="3.6.1.66"/>
    </reaction>
</comment>
<reference evidence="12 13" key="1">
    <citation type="journal article" date="2007" name="PLoS Genet.">
        <title>Patterns and implications of gene gain and loss in the evolution of Prochlorococcus.</title>
        <authorList>
            <person name="Kettler G.C."/>
            <person name="Martiny A.C."/>
            <person name="Huang K."/>
            <person name="Zucker J."/>
            <person name="Coleman M.L."/>
            <person name="Rodrigue S."/>
            <person name="Chen F."/>
            <person name="Lapidus A."/>
            <person name="Ferriera S."/>
            <person name="Johnson J."/>
            <person name="Steglich C."/>
            <person name="Church G.M."/>
            <person name="Richardson P."/>
            <person name="Chisholm S.W."/>
        </authorList>
    </citation>
    <scope>NUCLEOTIDE SEQUENCE [LARGE SCALE GENOMIC DNA]</scope>
    <source>
        <strain evidence="12 13">MIT 9301</strain>
    </source>
</reference>
<dbReference type="GO" id="GO:0000166">
    <property type="term" value="F:nucleotide binding"/>
    <property type="evidence" value="ECO:0007669"/>
    <property type="project" value="UniProtKB-KW"/>
</dbReference>
<comment type="catalytic activity">
    <reaction evidence="10">
        <text>ITP + H2O = IMP + diphosphate + H(+)</text>
        <dbReference type="Rhea" id="RHEA:29399"/>
        <dbReference type="ChEBI" id="CHEBI:15377"/>
        <dbReference type="ChEBI" id="CHEBI:15378"/>
        <dbReference type="ChEBI" id="CHEBI:33019"/>
        <dbReference type="ChEBI" id="CHEBI:58053"/>
        <dbReference type="ChEBI" id="CHEBI:61402"/>
        <dbReference type="EC" id="3.6.1.66"/>
    </reaction>
</comment>
<keyword evidence="4 10" id="KW-0547">Nucleotide-binding</keyword>